<dbReference type="Gene3D" id="3.90.1570.50">
    <property type="match status" value="1"/>
</dbReference>
<keyword evidence="8" id="KW-0378">Hydrolase</keyword>
<dbReference type="PANTHER" id="PTHR30195:SF15">
    <property type="entry name" value="TYPE I RESTRICTION ENZYME HINDI ENDONUCLEASE SUBUNIT"/>
    <property type="match status" value="1"/>
</dbReference>
<dbReference type="Proteomes" id="UP000256326">
    <property type="component" value="Unassembled WGS sequence"/>
</dbReference>
<dbReference type="GO" id="GO:0005524">
    <property type="term" value="F:ATP binding"/>
    <property type="evidence" value="ECO:0007669"/>
    <property type="project" value="UniProtKB-KW"/>
</dbReference>
<evidence type="ECO:0000256" key="8">
    <source>
        <dbReference type="ARBA" id="ARBA00022801"/>
    </source>
</evidence>
<dbReference type="EC" id="3.1.21.3" evidence="3"/>
<evidence type="ECO:0000256" key="1">
    <source>
        <dbReference type="ARBA" id="ARBA00000851"/>
    </source>
</evidence>
<dbReference type="OrthoDB" id="9758243at2"/>
<protein>
    <recommendedName>
        <fullName evidence="3">type I site-specific deoxyribonuclease</fullName>
        <ecNumber evidence="3">3.1.21.3</ecNumber>
    </recommendedName>
</protein>
<keyword evidence="10" id="KW-0238">DNA-binding</keyword>
<keyword evidence="13" id="KW-1185">Reference proteome</keyword>
<dbReference type="InterPro" id="IPR051268">
    <property type="entry name" value="Type-I_R_enzyme_R_subunit"/>
</dbReference>
<keyword evidence="6" id="KW-0680">Restriction system</keyword>
<proteinExistence type="inferred from homology"/>
<evidence type="ECO:0000256" key="4">
    <source>
        <dbReference type="ARBA" id="ARBA00022722"/>
    </source>
</evidence>
<evidence type="ECO:0000259" key="11">
    <source>
        <dbReference type="Pfam" id="PF04313"/>
    </source>
</evidence>
<comment type="catalytic activity">
    <reaction evidence="1">
        <text>Endonucleolytic cleavage of DNA to give random double-stranded fragments with terminal 5'-phosphates, ATP is simultaneously hydrolyzed.</text>
        <dbReference type="EC" id="3.1.21.3"/>
    </reaction>
</comment>
<dbReference type="GO" id="GO:0009035">
    <property type="term" value="F:type I site-specific deoxyribonuclease activity"/>
    <property type="evidence" value="ECO:0007669"/>
    <property type="project" value="UniProtKB-EC"/>
</dbReference>
<dbReference type="GO" id="GO:0003677">
    <property type="term" value="F:DNA binding"/>
    <property type="evidence" value="ECO:0007669"/>
    <property type="project" value="UniProtKB-KW"/>
</dbReference>
<evidence type="ECO:0000256" key="3">
    <source>
        <dbReference type="ARBA" id="ARBA00012654"/>
    </source>
</evidence>
<dbReference type="CDD" id="cd22332">
    <property type="entry name" value="HsdR_N"/>
    <property type="match status" value="1"/>
</dbReference>
<reference evidence="12 13" key="1">
    <citation type="journal article" date="2006" name="Int. J. Syst. Evol. Microbiol.">
        <title>Chryseobacterium hispanicum sp. nov., isolated from the drinking water distribution system of Sevilla, Spain.</title>
        <authorList>
            <person name="Gallego V."/>
            <person name="Garcia M.T."/>
            <person name="Ventosa A."/>
        </authorList>
    </citation>
    <scope>NUCLEOTIDE SEQUENCE [LARGE SCALE GENOMIC DNA]</scope>
    <source>
        <strain evidence="12 13">KCTC 22104</strain>
    </source>
</reference>
<keyword evidence="5" id="KW-0547">Nucleotide-binding</keyword>
<dbReference type="Pfam" id="PF04313">
    <property type="entry name" value="HSDR_N"/>
    <property type="match status" value="1"/>
</dbReference>
<sequence>MKYTESQLEKSFIHLLKEEGYEYTNGKDVVRALHQEVLIREDLSNFLLSRYPDLEAIELETLINELAYQPASNLYDSNKYIGKLLADGLIFKRNNPSKKDLHIRYIDIDVNSLLTTNRFKIVNQLEIQGKELRIPDLILYINGIPVVVFEFKTTIEEEITIYDAYKQLSIRYRRDIPELMKYNAFCIISDGVNNKAGSLFAPYDFFYGWHKITGEEKKALTGIHTATSIVHGMLNKQRLCDILHHFILFPDTSKKEEKILCRYPQYYASRKLSNTFVCRQFSVQSAFCSLRKNL</sequence>
<evidence type="ECO:0000313" key="13">
    <source>
        <dbReference type="Proteomes" id="UP000256326"/>
    </source>
</evidence>
<dbReference type="PANTHER" id="PTHR30195">
    <property type="entry name" value="TYPE I SITE-SPECIFIC DEOXYRIBONUCLEASE PROTEIN SUBUNIT M AND R"/>
    <property type="match status" value="1"/>
</dbReference>
<evidence type="ECO:0000256" key="10">
    <source>
        <dbReference type="ARBA" id="ARBA00023125"/>
    </source>
</evidence>
<dbReference type="EMBL" id="QNUG01000021">
    <property type="protein sequence ID" value="REC70026.1"/>
    <property type="molecule type" value="Genomic_DNA"/>
</dbReference>
<keyword evidence="9" id="KW-0067">ATP-binding</keyword>
<evidence type="ECO:0000256" key="5">
    <source>
        <dbReference type="ARBA" id="ARBA00022741"/>
    </source>
</evidence>
<name>A0A3D9CW69_9FLAO</name>
<feature type="domain" description="Restriction endonuclease type I HsdR N-terminal" evidence="11">
    <location>
        <begin position="2"/>
        <end position="202"/>
    </location>
</feature>
<dbReference type="RefSeq" id="WP_116035409.1">
    <property type="nucleotide sequence ID" value="NZ_JBHLVV010000110.1"/>
</dbReference>
<evidence type="ECO:0000256" key="7">
    <source>
        <dbReference type="ARBA" id="ARBA00022759"/>
    </source>
</evidence>
<evidence type="ECO:0000256" key="6">
    <source>
        <dbReference type="ARBA" id="ARBA00022747"/>
    </source>
</evidence>
<evidence type="ECO:0000256" key="9">
    <source>
        <dbReference type="ARBA" id="ARBA00022840"/>
    </source>
</evidence>
<comment type="similarity">
    <text evidence="2">Belongs to the HsdR family.</text>
</comment>
<dbReference type="InterPro" id="IPR007409">
    <property type="entry name" value="Restrct_endonuc_type1_HsdR_N"/>
</dbReference>
<gene>
    <name evidence="12" type="ORF">DRF58_10935</name>
</gene>
<dbReference type="AlphaFoldDB" id="A0A3D9CW69"/>
<organism evidence="12 13">
    <name type="scientific">Epilithonimonas hispanica</name>
    <dbReference type="NCBI Taxonomy" id="358687"/>
    <lineage>
        <taxon>Bacteria</taxon>
        <taxon>Pseudomonadati</taxon>
        <taxon>Bacteroidota</taxon>
        <taxon>Flavobacteriia</taxon>
        <taxon>Flavobacteriales</taxon>
        <taxon>Weeksellaceae</taxon>
        <taxon>Chryseobacterium group</taxon>
        <taxon>Epilithonimonas</taxon>
    </lineage>
</organism>
<comment type="caution">
    <text evidence="12">The sequence shown here is derived from an EMBL/GenBank/DDBJ whole genome shotgun (WGS) entry which is preliminary data.</text>
</comment>
<evidence type="ECO:0000313" key="12">
    <source>
        <dbReference type="EMBL" id="REC70026.1"/>
    </source>
</evidence>
<dbReference type="GO" id="GO:0009307">
    <property type="term" value="P:DNA restriction-modification system"/>
    <property type="evidence" value="ECO:0007669"/>
    <property type="project" value="UniProtKB-KW"/>
</dbReference>
<evidence type="ECO:0000256" key="2">
    <source>
        <dbReference type="ARBA" id="ARBA00008598"/>
    </source>
</evidence>
<keyword evidence="7" id="KW-0255">Endonuclease</keyword>
<accession>A0A3D9CW69</accession>
<keyword evidence="4" id="KW-0540">Nuclease</keyword>